<sequence>MQRSVQRPWRMALGIVRRLSPMLRSRRAPLPPCARLEFFRYPAPDMDYSRTLDRLQGAFRSFGQRLCRLPRLAVERLIIPSG</sequence>
<dbReference type="AlphaFoldDB" id="A0A370NV60"/>
<dbReference type="EMBL" id="QKWJ01000016">
    <property type="protein sequence ID" value="RDK09490.1"/>
    <property type="molecule type" value="Genomic_DNA"/>
</dbReference>
<comment type="caution">
    <text evidence="1">The sequence shown here is derived from an EMBL/GenBank/DDBJ whole genome shotgun (WGS) entry which is preliminary data.</text>
</comment>
<reference evidence="2" key="1">
    <citation type="submission" date="2018-06" db="EMBL/GenBank/DDBJ databases">
        <authorList>
            <person name="Feng T."/>
            <person name="Jeon C.O."/>
        </authorList>
    </citation>
    <scope>NUCLEOTIDE SEQUENCE [LARGE SCALE GENOMIC DNA]</scope>
    <source>
        <strain evidence="2">S23</strain>
    </source>
</reference>
<organism evidence="1 2">
    <name type="scientific">Cupriavidus lacunae</name>
    <dbReference type="NCBI Taxonomy" id="2666307"/>
    <lineage>
        <taxon>Bacteria</taxon>
        <taxon>Pseudomonadati</taxon>
        <taxon>Pseudomonadota</taxon>
        <taxon>Betaproteobacteria</taxon>
        <taxon>Burkholderiales</taxon>
        <taxon>Burkholderiaceae</taxon>
        <taxon>Cupriavidus</taxon>
    </lineage>
</organism>
<name>A0A370NV60_9BURK</name>
<evidence type="ECO:0000313" key="1">
    <source>
        <dbReference type="EMBL" id="RDK09490.1"/>
    </source>
</evidence>
<dbReference type="Proteomes" id="UP000255165">
    <property type="component" value="Unassembled WGS sequence"/>
</dbReference>
<protein>
    <submittedName>
        <fullName evidence="1">Uncharacterized protein</fullName>
    </submittedName>
</protein>
<evidence type="ECO:0000313" key="2">
    <source>
        <dbReference type="Proteomes" id="UP000255165"/>
    </source>
</evidence>
<gene>
    <name evidence="1" type="ORF">DN412_15500</name>
</gene>
<keyword evidence="2" id="KW-1185">Reference proteome</keyword>
<proteinExistence type="predicted"/>
<accession>A0A370NV60</accession>